<reference evidence="1" key="1">
    <citation type="submission" date="2023-12" db="EMBL/GenBank/DDBJ databases">
        <title>Genome assembly of Anisodus tanguticus.</title>
        <authorList>
            <person name="Wang Y.-J."/>
        </authorList>
    </citation>
    <scope>NUCLEOTIDE SEQUENCE</scope>
    <source>
        <strain evidence="1">KB-2021</strain>
        <tissue evidence="1">Leaf</tissue>
    </source>
</reference>
<comment type="caution">
    <text evidence="1">The sequence shown here is derived from an EMBL/GenBank/DDBJ whole genome shotgun (WGS) entry which is preliminary data.</text>
</comment>
<evidence type="ECO:0000313" key="1">
    <source>
        <dbReference type="EMBL" id="KAK4343748.1"/>
    </source>
</evidence>
<evidence type="ECO:0000313" key="2">
    <source>
        <dbReference type="Proteomes" id="UP001291623"/>
    </source>
</evidence>
<keyword evidence="2" id="KW-1185">Reference proteome</keyword>
<proteinExistence type="predicted"/>
<organism evidence="1 2">
    <name type="scientific">Anisodus tanguticus</name>
    <dbReference type="NCBI Taxonomy" id="243964"/>
    <lineage>
        <taxon>Eukaryota</taxon>
        <taxon>Viridiplantae</taxon>
        <taxon>Streptophyta</taxon>
        <taxon>Embryophyta</taxon>
        <taxon>Tracheophyta</taxon>
        <taxon>Spermatophyta</taxon>
        <taxon>Magnoliopsida</taxon>
        <taxon>eudicotyledons</taxon>
        <taxon>Gunneridae</taxon>
        <taxon>Pentapetalae</taxon>
        <taxon>asterids</taxon>
        <taxon>lamiids</taxon>
        <taxon>Solanales</taxon>
        <taxon>Solanaceae</taxon>
        <taxon>Solanoideae</taxon>
        <taxon>Hyoscyameae</taxon>
        <taxon>Anisodus</taxon>
    </lineage>
</organism>
<dbReference type="Proteomes" id="UP001291623">
    <property type="component" value="Unassembled WGS sequence"/>
</dbReference>
<gene>
    <name evidence="1" type="ORF">RND71_036842</name>
</gene>
<protein>
    <submittedName>
        <fullName evidence="1">Uncharacterized protein</fullName>
    </submittedName>
</protein>
<dbReference type="EMBL" id="JAVYJV010000020">
    <property type="protein sequence ID" value="KAK4343748.1"/>
    <property type="molecule type" value="Genomic_DNA"/>
</dbReference>
<sequence>MPRTSQFWIISQAVILPNHQFPNIILILNISITIPQNSKVSFHAQLPKTVTKHHLIRPNREPENPIFAMALPLDTVGSLRPTFIPRSTDGSCGQAPFAFALRGQSPSGPRKPLHASVTFWEAYAP</sequence>
<name>A0AAE1UT40_9SOLA</name>
<dbReference type="AlphaFoldDB" id="A0AAE1UT40"/>
<accession>A0AAE1UT40</accession>